<organism evidence="1 2">
    <name type="scientific">Anaerovirgula multivorans</name>
    <dbReference type="NCBI Taxonomy" id="312168"/>
    <lineage>
        <taxon>Bacteria</taxon>
        <taxon>Bacillati</taxon>
        <taxon>Bacillota</taxon>
        <taxon>Clostridia</taxon>
        <taxon>Peptostreptococcales</taxon>
        <taxon>Natronincolaceae</taxon>
        <taxon>Anaerovirgula</taxon>
    </lineage>
</organism>
<evidence type="ECO:0000313" key="1">
    <source>
        <dbReference type="EMBL" id="SNS28506.1"/>
    </source>
</evidence>
<dbReference type="AlphaFoldDB" id="A0A239D7M1"/>
<evidence type="ECO:0000313" key="2">
    <source>
        <dbReference type="Proteomes" id="UP000198304"/>
    </source>
</evidence>
<protein>
    <submittedName>
        <fullName evidence="1">Uncharacterized protein</fullName>
    </submittedName>
</protein>
<dbReference type="EMBL" id="FZOJ01000007">
    <property type="protein sequence ID" value="SNS28506.1"/>
    <property type="molecule type" value="Genomic_DNA"/>
</dbReference>
<gene>
    <name evidence="1" type="ORF">SAMN05446037_100747</name>
</gene>
<proteinExistence type="predicted"/>
<sequence length="34" mass="3832">MEIINIGNRISNNYIIKLEKGCSGQKYLSSFLKG</sequence>
<reference evidence="1 2" key="1">
    <citation type="submission" date="2017-06" db="EMBL/GenBank/DDBJ databases">
        <authorList>
            <person name="Kim H.J."/>
            <person name="Triplett B.A."/>
        </authorList>
    </citation>
    <scope>NUCLEOTIDE SEQUENCE [LARGE SCALE GENOMIC DNA]</scope>
    <source>
        <strain evidence="1 2">SCA</strain>
    </source>
</reference>
<dbReference type="Proteomes" id="UP000198304">
    <property type="component" value="Unassembled WGS sequence"/>
</dbReference>
<keyword evidence="2" id="KW-1185">Reference proteome</keyword>
<name>A0A239D7M1_9FIRM</name>
<accession>A0A239D7M1</accession>